<dbReference type="AlphaFoldDB" id="A0A6J8CU42"/>
<dbReference type="InterPro" id="IPR036691">
    <property type="entry name" value="Endo/exonu/phosph_ase_sf"/>
</dbReference>
<keyword evidence="3" id="KW-1185">Reference proteome</keyword>
<name>A0A6J8CU42_MYTCO</name>
<dbReference type="EMBL" id="CACVKT020005897">
    <property type="protein sequence ID" value="CAC5398420.1"/>
    <property type="molecule type" value="Genomic_DNA"/>
</dbReference>
<sequence length="621" mass="71921">MLRRTDKMKVIAFRRKLRGLKVSISDELTKLNFELLKSLQEHELIDQAWSYNVTSGTIHPNPGPSGDLSVCHLNARSLYSFDSVLKSNRTKLDEIEFVLCNGFQYDVICISETWLKSDISFEDIKIDNYNIHRRDRADGSGYGGVAIYVSDRLYSMRRQELEIQGLEFLCIEVKTKDKSILVSVCYRPPTVTANERRKFIDNFTAVVENMKSHSPDVCLILGDFNDRCVSWFDSHSHSELGLSLFNLAHRYGLSQLIYEPTRYTDSSATLLDLIFTDNERCVSNFGMHLGQHENDLPALPPISFLTVERLQDIVAVESDVLKYLRQSNPRLILNDKLSWTDHIADICKKCHSKLNTILRMRHLLPRLCIEKLYKAFVRSLLDYADVIYDNCSSGADFANIEHVQRRACIISTGAIRVTKHVTLLKEVGLELLKIRRKVHRLTYLYKIKNHLVPDYLRNFHPLFHHNTENYNLRRHANLIPIRSRTVAYYNSFLLATIRDWNSLSAELMSATSLASFKRLLKKNLNLCSKKIYSRGHGYEKKIHTRLRLGLSALNDHLYKYNLTLNRFCDFCPGNRIESTEHYLIHCARYTNYRITLLLGIKNLILSRYKYSNVAGSMSELS</sequence>
<dbReference type="OrthoDB" id="10027367at2759"/>
<evidence type="ECO:0000259" key="1">
    <source>
        <dbReference type="Pfam" id="PF03372"/>
    </source>
</evidence>
<reference evidence="2 3" key="1">
    <citation type="submission" date="2020-06" db="EMBL/GenBank/DDBJ databases">
        <authorList>
            <person name="Li R."/>
            <person name="Bekaert M."/>
        </authorList>
    </citation>
    <scope>NUCLEOTIDE SEQUENCE [LARGE SCALE GENOMIC DNA]</scope>
    <source>
        <strain evidence="3">wild</strain>
    </source>
</reference>
<dbReference type="GO" id="GO:0003824">
    <property type="term" value="F:catalytic activity"/>
    <property type="evidence" value="ECO:0007669"/>
    <property type="project" value="InterPro"/>
</dbReference>
<dbReference type="InterPro" id="IPR005135">
    <property type="entry name" value="Endo/exonuclease/phosphatase"/>
</dbReference>
<dbReference type="PANTHER" id="PTHR33395">
    <property type="entry name" value="TRANSCRIPTASE, PUTATIVE-RELATED-RELATED"/>
    <property type="match status" value="1"/>
</dbReference>
<dbReference type="GO" id="GO:0061343">
    <property type="term" value="P:cell adhesion involved in heart morphogenesis"/>
    <property type="evidence" value="ECO:0007669"/>
    <property type="project" value="TreeGrafter"/>
</dbReference>
<organism evidence="2 3">
    <name type="scientific">Mytilus coruscus</name>
    <name type="common">Sea mussel</name>
    <dbReference type="NCBI Taxonomy" id="42192"/>
    <lineage>
        <taxon>Eukaryota</taxon>
        <taxon>Metazoa</taxon>
        <taxon>Spiralia</taxon>
        <taxon>Lophotrochozoa</taxon>
        <taxon>Mollusca</taxon>
        <taxon>Bivalvia</taxon>
        <taxon>Autobranchia</taxon>
        <taxon>Pteriomorphia</taxon>
        <taxon>Mytilida</taxon>
        <taxon>Mytiloidea</taxon>
        <taxon>Mytilidae</taxon>
        <taxon>Mytilinae</taxon>
        <taxon>Mytilus</taxon>
    </lineage>
</organism>
<dbReference type="Gene3D" id="3.60.10.10">
    <property type="entry name" value="Endonuclease/exonuclease/phosphatase"/>
    <property type="match status" value="1"/>
</dbReference>
<feature type="domain" description="Endonuclease/exonuclease/phosphatase" evidence="1">
    <location>
        <begin position="103"/>
        <end position="287"/>
    </location>
</feature>
<gene>
    <name evidence="2" type="ORF">MCOR_32793</name>
</gene>
<protein>
    <recommendedName>
        <fullName evidence="1">Endonuclease/exonuclease/phosphatase domain-containing protein</fullName>
    </recommendedName>
</protein>
<dbReference type="PANTHER" id="PTHR33395:SF22">
    <property type="entry name" value="REVERSE TRANSCRIPTASE DOMAIN-CONTAINING PROTEIN"/>
    <property type="match status" value="1"/>
</dbReference>
<dbReference type="Pfam" id="PF03372">
    <property type="entry name" value="Exo_endo_phos"/>
    <property type="match status" value="1"/>
</dbReference>
<dbReference type="GO" id="GO:0007508">
    <property type="term" value="P:larval heart development"/>
    <property type="evidence" value="ECO:0007669"/>
    <property type="project" value="TreeGrafter"/>
</dbReference>
<evidence type="ECO:0000313" key="3">
    <source>
        <dbReference type="Proteomes" id="UP000507470"/>
    </source>
</evidence>
<evidence type="ECO:0000313" key="2">
    <source>
        <dbReference type="EMBL" id="CAC5398420.1"/>
    </source>
</evidence>
<dbReference type="GO" id="GO:0031012">
    <property type="term" value="C:extracellular matrix"/>
    <property type="evidence" value="ECO:0007669"/>
    <property type="project" value="TreeGrafter"/>
</dbReference>
<accession>A0A6J8CU42</accession>
<dbReference type="SUPFAM" id="SSF56219">
    <property type="entry name" value="DNase I-like"/>
    <property type="match status" value="1"/>
</dbReference>
<dbReference type="Proteomes" id="UP000507470">
    <property type="component" value="Unassembled WGS sequence"/>
</dbReference>
<proteinExistence type="predicted"/>